<dbReference type="InterPro" id="IPR044399">
    <property type="entry name" value="Mb-like_M"/>
</dbReference>
<dbReference type="WBParaSite" id="BXY_1730200.1">
    <property type="protein sequence ID" value="BXY_1730200.1"/>
    <property type="gene ID" value="BXY_1730200"/>
</dbReference>
<keyword evidence="1" id="KW-0349">Heme</keyword>
<dbReference type="Gene3D" id="1.10.490.10">
    <property type="entry name" value="Globins"/>
    <property type="match status" value="1"/>
</dbReference>
<dbReference type="InterPro" id="IPR050532">
    <property type="entry name" value="Globin-like_OT"/>
</dbReference>
<accession>A0A1I7SW71</accession>
<dbReference type="InterPro" id="IPR012292">
    <property type="entry name" value="Globin/Proto"/>
</dbReference>
<keyword evidence="2" id="KW-0479">Metal-binding</keyword>
<proteinExistence type="predicted"/>
<dbReference type="Proteomes" id="UP000095284">
    <property type="component" value="Unplaced"/>
</dbReference>
<feature type="domain" description="Globin" evidence="5">
    <location>
        <begin position="86"/>
        <end position="233"/>
    </location>
</feature>
<dbReference type="PROSITE" id="PS01033">
    <property type="entry name" value="GLOBIN"/>
    <property type="match status" value="1"/>
</dbReference>
<dbReference type="PANTHER" id="PTHR46458">
    <property type="entry name" value="BLR2807 PROTEIN"/>
    <property type="match status" value="1"/>
</dbReference>
<dbReference type="SUPFAM" id="SSF46458">
    <property type="entry name" value="Globin-like"/>
    <property type="match status" value="1"/>
</dbReference>
<dbReference type="CDD" id="cd01040">
    <property type="entry name" value="Mb-like"/>
    <property type="match status" value="1"/>
</dbReference>
<evidence type="ECO:0000256" key="2">
    <source>
        <dbReference type="ARBA" id="ARBA00022723"/>
    </source>
</evidence>
<dbReference type="GO" id="GO:0019825">
    <property type="term" value="F:oxygen binding"/>
    <property type="evidence" value="ECO:0007669"/>
    <property type="project" value="InterPro"/>
</dbReference>
<feature type="compositionally biased region" description="Basic and acidic residues" evidence="4">
    <location>
        <begin position="58"/>
        <end position="70"/>
    </location>
</feature>
<keyword evidence="3" id="KW-0408">Iron</keyword>
<sequence>MKFFALCICAMEKREYPPTVQILVVMKEVAKSSLHLNAPRASRSLSADGRHSPSPRCSGDRESRSRKLERSNSLTNNRSSIPLLPILSAAQIQALRKSWRHINTKGLNGVFRRCFQRLESANPSVSGGFRTERPGSTSSTQTLIEHSKFLTLLFHRIIVESEEDLDAYLRQIGAKHAFLYEECGLGVPELERLGELVAEVLLKLDGIRQSKEATKVWRLLISKVIDYIRDGFESELRLQRRKVSAFQPGIDNRRNSMPSSQNRKTSMKLNIGPAVRKFSNFR</sequence>
<evidence type="ECO:0000256" key="4">
    <source>
        <dbReference type="SAM" id="MobiDB-lite"/>
    </source>
</evidence>
<dbReference type="PANTHER" id="PTHR46458:SF17">
    <property type="entry name" value="GLOBIN FAMILY PROFILE DOMAIN-CONTAINING PROTEIN"/>
    <property type="match status" value="1"/>
</dbReference>
<dbReference type="AlphaFoldDB" id="A0A1I7SW71"/>
<evidence type="ECO:0000256" key="3">
    <source>
        <dbReference type="ARBA" id="ARBA00023004"/>
    </source>
</evidence>
<dbReference type="InterPro" id="IPR009050">
    <property type="entry name" value="Globin-like_sf"/>
</dbReference>
<evidence type="ECO:0000259" key="5">
    <source>
        <dbReference type="PROSITE" id="PS01033"/>
    </source>
</evidence>
<dbReference type="InterPro" id="IPR000971">
    <property type="entry name" value="Globin"/>
</dbReference>
<evidence type="ECO:0000313" key="6">
    <source>
        <dbReference type="Proteomes" id="UP000095284"/>
    </source>
</evidence>
<dbReference type="eggNOG" id="KOG3378">
    <property type="taxonomic scope" value="Eukaryota"/>
</dbReference>
<evidence type="ECO:0000313" key="7">
    <source>
        <dbReference type="WBParaSite" id="BXY_1730200.1"/>
    </source>
</evidence>
<dbReference type="GO" id="GO:0020037">
    <property type="term" value="F:heme binding"/>
    <property type="evidence" value="ECO:0007669"/>
    <property type="project" value="InterPro"/>
</dbReference>
<protein>
    <submittedName>
        <fullName evidence="7">GLOBIN domain-containing protein</fullName>
    </submittedName>
</protein>
<organism evidence="6 7">
    <name type="scientific">Bursaphelenchus xylophilus</name>
    <name type="common">Pinewood nematode worm</name>
    <name type="synonym">Aphelenchoides xylophilus</name>
    <dbReference type="NCBI Taxonomy" id="6326"/>
    <lineage>
        <taxon>Eukaryota</taxon>
        <taxon>Metazoa</taxon>
        <taxon>Ecdysozoa</taxon>
        <taxon>Nematoda</taxon>
        <taxon>Chromadorea</taxon>
        <taxon>Rhabditida</taxon>
        <taxon>Tylenchina</taxon>
        <taxon>Tylenchomorpha</taxon>
        <taxon>Aphelenchoidea</taxon>
        <taxon>Aphelenchoididae</taxon>
        <taxon>Bursaphelenchus</taxon>
    </lineage>
</organism>
<dbReference type="GO" id="GO:0046872">
    <property type="term" value="F:metal ion binding"/>
    <property type="evidence" value="ECO:0007669"/>
    <property type="project" value="UniProtKB-KW"/>
</dbReference>
<reference evidence="7" key="1">
    <citation type="submission" date="2016-11" db="UniProtKB">
        <authorList>
            <consortium name="WormBaseParasite"/>
        </authorList>
    </citation>
    <scope>IDENTIFICATION</scope>
</reference>
<feature type="region of interest" description="Disordered" evidence="4">
    <location>
        <begin position="40"/>
        <end position="76"/>
    </location>
</feature>
<evidence type="ECO:0000256" key="1">
    <source>
        <dbReference type="ARBA" id="ARBA00022617"/>
    </source>
</evidence>
<name>A0A1I7SW71_BURXY</name>